<dbReference type="InterPro" id="IPR013328">
    <property type="entry name" value="6PGD_dom2"/>
</dbReference>
<dbReference type="Proteomes" id="UP001309876">
    <property type="component" value="Unassembled WGS sequence"/>
</dbReference>
<organism evidence="3 4">
    <name type="scientific">Lithohypha guttulata</name>
    <dbReference type="NCBI Taxonomy" id="1690604"/>
    <lineage>
        <taxon>Eukaryota</taxon>
        <taxon>Fungi</taxon>
        <taxon>Dikarya</taxon>
        <taxon>Ascomycota</taxon>
        <taxon>Pezizomycotina</taxon>
        <taxon>Eurotiomycetes</taxon>
        <taxon>Chaetothyriomycetidae</taxon>
        <taxon>Chaetothyriales</taxon>
        <taxon>Trichomeriaceae</taxon>
        <taxon>Lithohypha</taxon>
    </lineage>
</organism>
<proteinExistence type="predicted"/>
<gene>
    <name evidence="3" type="ORF">LTR05_006361</name>
</gene>
<dbReference type="Pfam" id="PF09130">
    <property type="entry name" value="DUF1932"/>
    <property type="match status" value="1"/>
</dbReference>
<keyword evidence="4" id="KW-1185">Reference proteome</keyword>
<dbReference type="SUPFAM" id="SSF48179">
    <property type="entry name" value="6-phosphogluconate dehydrogenase C-terminal domain-like"/>
    <property type="match status" value="1"/>
</dbReference>
<dbReference type="InterPro" id="IPR008927">
    <property type="entry name" value="6-PGluconate_DH-like_C_sf"/>
</dbReference>
<evidence type="ECO:0000313" key="3">
    <source>
        <dbReference type="EMBL" id="KAK5083855.1"/>
    </source>
</evidence>
<dbReference type="EMBL" id="JAVRRJ010000006">
    <property type="protein sequence ID" value="KAK5083855.1"/>
    <property type="molecule type" value="Genomic_DNA"/>
</dbReference>
<name>A0AAN7SY93_9EURO</name>
<feature type="region of interest" description="Disordered" evidence="1">
    <location>
        <begin position="140"/>
        <end position="200"/>
    </location>
</feature>
<dbReference type="InterPro" id="IPR015814">
    <property type="entry name" value="Pgluconate_DH_NAD-bd_C"/>
</dbReference>
<comment type="caution">
    <text evidence="3">The sequence shown here is derived from an EMBL/GenBank/DDBJ whole genome shotgun (WGS) entry which is preliminary data.</text>
</comment>
<reference evidence="3 4" key="1">
    <citation type="submission" date="2023-08" db="EMBL/GenBank/DDBJ databases">
        <title>Black Yeasts Isolated from many extreme environments.</title>
        <authorList>
            <person name="Coleine C."/>
            <person name="Stajich J.E."/>
            <person name="Selbmann L."/>
        </authorList>
    </citation>
    <scope>NUCLEOTIDE SEQUENCE [LARGE SCALE GENOMIC DNA]</scope>
    <source>
        <strain evidence="3 4">CCFEE 5910</strain>
    </source>
</reference>
<accession>A0AAN7SY93</accession>
<evidence type="ECO:0000313" key="4">
    <source>
        <dbReference type="Proteomes" id="UP001309876"/>
    </source>
</evidence>
<feature type="domain" description="Phosphogluconate dehydrogenase NAD-binding putative C-terminal" evidence="2">
    <location>
        <begin position="252"/>
        <end position="324"/>
    </location>
</feature>
<evidence type="ECO:0000259" key="2">
    <source>
        <dbReference type="Pfam" id="PF09130"/>
    </source>
</evidence>
<evidence type="ECO:0000256" key="1">
    <source>
        <dbReference type="SAM" id="MobiDB-lite"/>
    </source>
</evidence>
<dbReference type="InterPro" id="IPR036291">
    <property type="entry name" value="NAD(P)-bd_dom_sf"/>
</dbReference>
<protein>
    <recommendedName>
        <fullName evidence="2">Phosphogluconate dehydrogenase NAD-binding putative C-terminal domain-containing protein</fullName>
    </recommendedName>
</protein>
<dbReference type="Gene3D" id="3.40.50.720">
    <property type="entry name" value="NAD(P)-binding Rossmann-like Domain"/>
    <property type="match status" value="1"/>
</dbReference>
<dbReference type="Gene3D" id="1.10.1040.10">
    <property type="entry name" value="N-(1-d-carboxylethyl)-l-norvaline Dehydrogenase, domain 2"/>
    <property type="match status" value="1"/>
</dbReference>
<dbReference type="AlphaFoldDB" id="A0AAN7SY93"/>
<sequence>MASSSTSVKPSVGILSIGDMGMGIAKLLLANDYEVLTVSAGRRQIVDVASDEELLTRADIILSIVPPRDAFTTARRVFNASRSAGDARKAKKGPASNQIVYIDLNAISPRTVAKINGLFDVMPITSPPPTPSLTRRLTRTLSMAGSQQSTSEPPPPPPIDIRFLDGGIIGSPPSKDKSSDEPNNSNDQDSTWKKPSIPLSGPHESLLTPALLTLLNMKFISGKLGTASALKACFASLTKGFTALSILSYTTAATCGVLPELKSHLEEYMPGLAQRAEKGLTGMPPKAYRWVDEMREIGKTFKSSGGMKFGGEMFEQAAEVYRFVAEDTVLGNEKTGKRKRGMTVEDVAEAVEEGVQRKMQKREGKDEKLELAWRGSWGL</sequence>
<dbReference type="SUPFAM" id="SSF51735">
    <property type="entry name" value="NAD(P)-binding Rossmann-fold domains"/>
    <property type="match status" value="1"/>
</dbReference>